<dbReference type="GO" id="GO:0016263">
    <property type="term" value="F:glycoprotein-N-acetylgalactosamine 3-beta-galactosyltransferase activity"/>
    <property type="evidence" value="ECO:0007669"/>
    <property type="project" value="UniProtKB-EC"/>
</dbReference>
<dbReference type="Gene3D" id="3.90.550.50">
    <property type="match status" value="1"/>
</dbReference>
<evidence type="ECO:0000259" key="12">
    <source>
        <dbReference type="Pfam" id="PF02434"/>
    </source>
</evidence>
<evidence type="ECO:0000256" key="9">
    <source>
        <dbReference type="ARBA" id="ARBA00022968"/>
    </source>
</evidence>
<dbReference type="GO" id="GO:0000166">
    <property type="term" value="F:nucleotide binding"/>
    <property type="evidence" value="ECO:0007669"/>
    <property type="project" value="UniProtKB-KW"/>
</dbReference>
<reference evidence="13" key="1">
    <citation type="submission" date="2020-10" db="EMBL/GenBank/DDBJ databases">
        <authorList>
            <person name="Kikuchi T."/>
        </authorList>
    </citation>
    <scope>NUCLEOTIDE SEQUENCE</scope>
    <source>
        <strain evidence="13">NKZ352</strain>
    </source>
</reference>
<evidence type="ECO:0000256" key="8">
    <source>
        <dbReference type="ARBA" id="ARBA00022741"/>
    </source>
</evidence>
<keyword evidence="9" id="KW-0735">Signal-anchor</keyword>
<evidence type="ECO:0000256" key="5">
    <source>
        <dbReference type="ARBA" id="ARBA00022676"/>
    </source>
</evidence>
<dbReference type="Proteomes" id="UP000835052">
    <property type="component" value="Unassembled WGS sequence"/>
</dbReference>
<keyword evidence="7" id="KW-0812">Transmembrane</keyword>
<gene>
    <name evidence="13" type="ORF">CAUJ_LOCUS10251</name>
</gene>
<dbReference type="PANTHER" id="PTHR23033">
    <property type="entry name" value="BETA1,3-GALACTOSYLTRANSFERASE"/>
    <property type="match status" value="1"/>
</dbReference>
<feature type="domain" description="Fringe-like glycosyltransferase" evidence="12">
    <location>
        <begin position="59"/>
        <end position="200"/>
    </location>
</feature>
<dbReference type="EC" id="2.4.1.122" evidence="4"/>
<dbReference type="InterPro" id="IPR026050">
    <property type="entry name" value="C1GALT1/C1GALT1_chp1"/>
</dbReference>
<evidence type="ECO:0000313" key="13">
    <source>
        <dbReference type="EMBL" id="CAD6194332.1"/>
    </source>
</evidence>
<keyword evidence="11" id="KW-0472">Membrane</keyword>
<keyword evidence="8" id="KW-0547">Nucleotide-binding</keyword>
<keyword evidence="14" id="KW-1185">Reference proteome</keyword>
<dbReference type="GO" id="GO:0016020">
    <property type="term" value="C:membrane"/>
    <property type="evidence" value="ECO:0007669"/>
    <property type="project" value="UniProtKB-SubCell"/>
</dbReference>
<dbReference type="OrthoDB" id="414175at2759"/>
<evidence type="ECO:0000256" key="2">
    <source>
        <dbReference type="ARBA" id="ARBA00004922"/>
    </source>
</evidence>
<evidence type="ECO:0000256" key="3">
    <source>
        <dbReference type="ARBA" id="ARBA00006462"/>
    </source>
</evidence>
<comment type="pathway">
    <text evidence="2">Protein modification; protein glycosylation.</text>
</comment>
<evidence type="ECO:0000256" key="11">
    <source>
        <dbReference type="ARBA" id="ARBA00023136"/>
    </source>
</evidence>
<dbReference type="EMBL" id="CAJGYM010000043">
    <property type="protein sequence ID" value="CAD6194332.1"/>
    <property type="molecule type" value="Genomic_DNA"/>
</dbReference>
<evidence type="ECO:0000256" key="1">
    <source>
        <dbReference type="ARBA" id="ARBA00004606"/>
    </source>
</evidence>
<dbReference type="PANTHER" id="PTHR23033:SF12">
    <property type="entry name" value="GLYCOPROTEIN-N-ACETYLGALACTOSAMINE 3-BETA-GALACTOSYLTRANSFERASE 1-RELATED"/>
    <property type="match status" value="1"/>
</dbReference>
<accession>A0A8S1HH81</accession>
<dbReference type="Pfam" id="PF02434">
    <property type="entry name" value="Fringe"/>
    <property type="match status" value="1"/>
</dbReference>
<evidence type="ECO:0000256" key="7">
    <source>
        <dbReference type="ARBA" id="ARBA00022692"/>
    </source>
</evidence>
<proteinExistence type="inferred from homology"/>
<keyword evidence="6" id="KW-0808">Transferase</keyword>
<evidence type="ECO:0000256" key="10">
    <source>
        <dbReference type="ARBA" id="ARBA00022989"/>
    </source>
</evidence>
<keyword evidence="10" id="KW-1133">Transmembrane helix</keyword>
<sequence>MSNGFRVLLGCLVFVTLFVLAVVLTLLTSSPSTSYDRKNDHSLLPLIVKSPALKKLHTSGDLFCWVQTSKQYHDTRALAISETWIRRCTHGQLFTSEPFEDDNIPYSTVFAGIPDEYSNLFYKSRYAFHYIYQHISKDFRWYLKADDDTYVIVEHLTNYLLTLDHDKPYFLGYVLKPYLDRGYNAGGAGYVLSRAALKIFSEQLYPNETLCPDNIYEDVGIANCLANVGIFPGDTRNSKGQNRFNAFSPADVFHQKSGEADWRYYPEKSGYDAFARDFISFHKLAPDEIRLFDILLYRTE</sequence>
<keyword evidence="5" id="KW-0328">Glycosyltransferase</keyword>
<evidence type="ECO:0000313" key="14">
    <source>
        <dbReference type="Proteomes" id="UP000835052"/>
    </source>
</evidence>
<evidence type="ECO:0000256" key="4">
    <source>
        <dbReference type="ARBA" id="ARBA00012557"/>
    </source>
</evidence>
<protein>
    <recommendedName>
        <fullName evidence="4">N-acetylgalactosaminide beta-1,3-galactosyltransferase</fullName>
        <ecNumber evidence="4">2.4.1.122</ecNumber>
    </recommendedName>
</protein>
<dbReference type="AlphaFoldDB" id="A0A8S1HH81"/>
<dbReference type="InterPro" id="IPR003378">
    <property type="entry name" value="Fringe-like_glycosylTrfase"/>
</dbReference>
<organism evidence="13 14">
    <name type="scientific">Caenorhabditis auriculariae</name>
    <dbReference type="NCBI Taxonomy" id="2777116"/>
    <lineage>
        <taxon>Eukaryota</taxon>
        <taxon>Metazoa</taxon>
        <taxon>Ecdysozoa</taxon>
        <taxon>Nematoda</taxon>
        <taxon>Chromadorea</taxon>
        <taxon>Rhabditida</taxon>
        <taxon>Rhabditina</taxon>
        <taxon>Rhabditomorpha</taxon>
        <taxon>Rhabditoidea</taxon>
        <taxon>Rhabditidae</taxon>
        <taxon>Peloderinae</taxon>
        <taxon>Caenorhabditis</taxon>
    </lineage>
</organism>
<name>A0A8S1HH81_9PELO</name>
<comment type="caution">
    <text evidence="13">The sequence shown here is derived from an EMBL/GenBank/DDBJ whole genome shotgun (WGS) entry which is preliminary data.</text>
</comment>
<comment type="similarity">
    <text evidence="3">Belongs to the glycosyltransferase 31 family. Beta3-Gal-T subfamily.</text>
</comment>
<evidence type="ECO:0000256" key="6">
    <source>
        <dbReference type="ARBA" id="ARBA00022679"/>
    </source>
</evidence>
<comment type="subcellular location">
    <subcellularLocation>
        <location evidence="1">Membrane</location>
        <topology evidence="1">Single-pass type II membrane protein</topology>
    </subcellularLocation>
</comment>